<dbReference type="PANTHER" id="PTHR10083:SF375">
    <property type="entry name" value="BPTI_KUNITZ INHIBITOR DOMAIN-CONTAINING PROTEIN"/>
    <property type="match status" value="1"/>
</dbReference>
<keyword evidence="4" id="KW-1185">Reference proteome</keyword>
<dbReference type="Pfam" id="PF00014">
    <property type="entry name" value="Kunitz_BPTI"/>
    <property type="match status" value="1"/>
</dbReference>
<evidence type="ECO:0000313" key="3">
    <source>
        <dbReference type="Ensembl" id="ENSHCOP00000019291.1"/>
    </source>
</evidence>
<evidence type="ECO:0000259" key="2">
    <source>
        <dbReference type="PROSITE" id="PS50279"/>
    </source>
</evidence>
<organism evidence="3 4">
    <name type="scientific">Hippocampus comes</name>
    <name type="common">Tiger tail seahorse</name>
    <dbReference type="NCBI Taxonomy" id="109280"/>
    <lineage>
        <taxon>Eukaryota</taxon>
        <taxon>Metazoa</taxon>
        <taxon>Chordata</taxon>
        <taxon>Craniata</taxon>
        <taxon>Vertebrata</taxon>
        <taxon>Euteleostomi</taxon>
        <taxon>Actinopterygii</taxon>
        <taxon>Neopterygii</taxon>
        <taxon>Teleostei</taxon>
        <taxon>Neoteleostei</taxon>
        <taxon>Acanthomorphata</taxon>
        <taxon>Syngnathiaria</taxon>
        <taxon>Syngnathiformes</taxon>
        <taxon>Syngnathoidei</taxon>
        <taxon>Syngnathidae</taxon>
        <taxon>Hippocampus</taxon>
    </lineage>
</organism>
<sequence length="129" mass="14291">IKTILVSYNLTFQSPPFFFFQGSEERCLEPMSEGSCSDYALLWYFHAGAGECRPFVYGGCSGNGNRFASLLECRACCVLMPERGRGGKAGFKKSNNHNIYFFKKTNKSQLLTCMNASDCVFTDGGGAWT</sequence>
<evidence type="ECO:0000256" key="1">
    <source>
        <dbReference type="ARBA" id="ARBA00023157"/>
    </source>
</evidence>
<protein>
    <recommendedName>
        <fullName evidence="2">BPTI/Kunitz inhibitor domain-containing protein</fullName>
    </recommendedName>
</protein>
<name>A0A3Q2YLS5_HIPCM</name>
<accession>A0A3Q2YLS5</accession>
<dbReference type="PANTHER" id="PTHR10083">
    <property type="entry name" value="KUNITZ-TYPE PROTEASE INHIBITOR-RELATED"/>
    <property type="match status" value="1"/>
</dbReference>
<dbReference type="Ensembl" id="ENSHCOT00000009107.1">
    <property type="protein sequence ID" value="ENSHCOP00000019291.1"/>
    <property type="gene ID" value="ENSHCOG00000004504.1"/>
</dbReference>
<dbReference type="GO" id="GO:0004867">
    <property type="term" value="F:serine-type endopeptidase inhibitor activity"/>
    <property type="evidence" value="ECO:0007669"/>
    <property type="project" value="InterPro"/>
</dbReference>
<dbReference type="InterPro" id="IPR002223">
    <property type="entry name" value="Kunitz_BPTI"/>
</dbReference>
<dbReference type="PRINTS" id="PR00759">
    <property type="entry name" value="BASICPTASE"/>
</dbReference>
<dbReference type="InterPro" id="IPR050098">
    <property type="entry name" value="TFPI/VKTCI-like"/>
</dbReference>
<reference evidence="3" key="1">
    <citation type="submission" date="2025-08" db="UniProtKB">
        <authorList>
            <consortium name="Ensembl"/>
        </authorList>
    </citation>
    <scope>IDENTIFICATION</scope>
</reference>
<dbReference type="STRING" id="109280.ENSHCOP00000019291"/>
<dbReference type="SMART" id="SM00131">
    <property type="entry name" value="KU"/>
    <property type="match status" value="1"/>
</dbReference>
<dbReference type="AlphaFoldDB" id="A0A3Q2YLS5"/>
<keyword evidence="1" id="KW-1015">Disulfide bond</keyword>
<dbReference type="FunFam" id="4.10.410.10:FF:000020">
    <property type="entry name" value="Collagen, type VI, alpha 3"/>
    <property type="match status" value="1"/>
</dbReference>
<dbReference type="GO" id="GO:0005615">
    <property type="term" value="C:extracellular space"/>
    <property type="evidence" value="ECO:0007669"/>
    <property type="project" value="TreeGrafter"/>
</dbReference>
<evidence type="ECO:0000313" key="4">
    <source>
        <dbReference type="Proteomes" id="UP000264820"/>
    </source>
</evidence>
<dbReference type="InterPro" id="IPR020901">
    <property type="entry name" value="Prtase_inh_Kunz-CS"/>
</dbReference>
<feature type="domain" description="BPTI/Kunitz inhibitor" evidence="2">
    <location>
        <begin position="27"/>
        <end position="77"/>
    </location>
</feature>
<dbReference type="PROSITE" id="PS00280">
    <property type="entry name" value="BPTI_KUNITZ_1"/>
    <property type="match status" value="1"/>
</dbReference>
<dbReference type="Gene3D" id="4.10.410.10">
    <property type="entry name" value="Pancreatic trypsin inhibitor Kunitz domain"/>
    <property type="match status" value="1"/>
</dbReference>
<dbReference type="Proteomes" id="UP000264820">
    <property type="component" value="Unplaced"/>
</dbReference>
<proteinExistence type="predicted"/>
<dbReference type="GeneTree" id="ENSGT01030000234814"/>
<dbReference type="SUPFAM" id="SSF57362">
    <property type="entry name" value="BPTI-like"/>
    <property type="match status" value="1"/>
</dbReference>
<dbReference type="PROSITE" id="PS50279">
    <property type="entry name" value="BPTI_KUNITZ_2"/>
    <property type="match status" value="1"/>
</dbReference>
<dbReference type="InterPro" id="IPR036880">
    <property type="entry name" value="Kunitz_BPTI_sf"/>
</dbReference>
<reference evidence="3" key="2">
    <citation type="submission" date="2025-09" db="UniProtKB">
        <authorList>
            <consortium name="Ensembl"/>
        </authorList>
    </citation>
    <scope>IDENTIFICATION</scope>
</reference>